<dbReference type="Gene3D" id="3.40.50.150">
    <property type="entry name" value="Vaccinia Virus protein VP39"/>
    <property type="match status" value="1"/>
</dbReference>
<feature type="compositionally biased region" description="Polar residues" evidence="5">
    <location>
        <begin position="399"/>
        <end position="410"/>
    </location>
</feature>
<feature type="compositionally biased region" description="Low complexity" evidence="5">
    <location>
        <begin position="411"/>
        <end position="428"/>
    </location>
</feature>
<comment type="function">
    <text evidence="4">S-adenosyl-L-methionine-binding protein that acts as an inhibitor of mTORC1 signaling. Acts as a sensor of S-adenosyl-L-methionine to signal methionine sufficiency to mTORC1. Probably also acts as a S-adenosyl-L-methionine-dependent methyltransferase.</text>
</comment>
<gene>
    <name evidence="7" type="primary">LOC106162450</name>
</gene>
<name>A0A1S3IAB3_LINAN</name>
<dbReference type="SUPFAM" id="SSF53335">
    <property type="entry name" value="S-adenosyl-L-methionine-dependent methyltransferases"/>
    <property type="match status" value="1"/>
</dbReference>
<feature type="binding site" evidence="4">
    <location>
        <position position="474"/>
    </location>
    <ligand>
        <name>S-adenosyl-L-methionine</name>
        <dbReference type="ChEBI" id="CHEBI:59789"/>
    </ligand>
</feature>
<dbReference type="OrthoDB" id="5954793at2759"/>
<dbReference type="InterPro" id="IPR021867">
    <property type="entry name" value="Bmt2/SAMTOR"/>
</dbReference>
<feature type="region of interest" description="Disordered" evidence="5">
    <location>
        <begin position="285"/>
        <end position="428"/>
    </location>
</feature>
<keyword evidence="1 4" id="KW-0489">Methyltransferase</keyword>
<dbReference type="FunFam" id="3.40.50.150:FF:000089">
    <property type="entry name" value="S-adenosylmethionine sensor upstream of mTORC1"/>
    <property type="match status" value="1"/>
</dbReference>
<dbReference type="KEGG" id="lak:106162450"/>
<evidence type="ECO:0000256" key="5">
    <source>
        <dbReference type="SAM" id="MobiDB-lite"/>
    </source>
</evidence>
<evidence type="ECO:0000313" key="7">
    <source>
        <dbReference type="RefSeq" id="XP_013395205.1"/>
    </source>
</evidence>
<dbReference type="GO" id="GO:1904262">
    <property type="term" value="P:negative regulation of TORC1 signaling"/>
    <property type="evidence" value="ECO:0007669"/>
    <property type="project" value="TreeGrafter"/>
</dbReference>
<proteinExistence type="inferred from homology"/>
<dbReference type="RefSeq" id="XP_013395205.1">
    <property type="nucleotide sequence ID" value="XM_013539751.1"/>
</dbReference>
<dbReference type="InterPro" id="IPR029063">
    <property type="entry name" value="SAM-dependent_MTases_sf"/>
</dbReference>
<dbReference type="EC" id="2.1.1.-" evidence="4"/>
<organism evidence="6 7">
    <name type="scientific">Lingula anatina</name>
    <name type="common">Brachiopod</name>
    <name type="synonym">Lingula unguis</name>
    <dbReference type="NCBI Taxonomy" id="7574"/>
    <lineage>
        <taxon>Eukaryota</taxon>
        <taxon>Metazoa</taxon>
        <taxon>Spiralia</taxon>
        <taxon>Lophotrochozoa</taxon>
        <taxon>Brachiopoda</taxon>
        <taxon>Linguliformea</taxon>
        <taxon>Lingulata</taxon>
        <taxon>Lingulida</taxon>
        <taxon>Linguloidea</taxon>
        <taxon>Lingulidae</taxon>
        <taxon>Lingula</taxon>
    </lineage>
</organism>
<dbReference type="PANTHER" id="PTHR21008">
    <property type="entry name" value="S-ADENOSYLMETHIONINE SENSOR UPSTREAM OF MTORC1-RELATED"/>
    <property type="match status" value="1"/>
</dbReference>
<dbReference type="STRING" id="7574.A0A1S3IAB3"/>
<evidence type="ECO:0000256" key="3">
    <source>
        <dbReference type="ARBA" id="ARBA00022691"/>
    </source>
</evidence>
<protein>
    <recommendedName>
        <fullName evidence="4">S-adenosylmethionine sensor upstream of mTORC1</fullName>
    </recommendedName>
    <alternativeName>
        <fullName evidence="4">Probable methyltransferase BMT2 homolog</fullName>
        <ecNumber evidence="4">2.1.1.-</ecNumber>
    </alternativeName>
</protein>
<sequence>MSRGSSVSDKEEHLKLASVVKGVHAKLRRELQESNGDFDKVWNEHCSNQDLLTEYAEAMHHLAVDHWSKNPETRIHWCRRTCLEYFLEGGLKRALDKEERQRLFNRQFSHRDSMSSQTSDDCEVSTSNVIVTDGQVTHTLFVKHPETASDVELSTALSNLQLFGQESAQTTDTYLLEESSYCVSCQRAKDNIDQLDLSHTDLNTKTVQEFSDTDKKVYPVQCRQCNTKVETMTSKTSDMMKLDSEKLQQRSGNTEAETTAQSPPARRRKLPDSFPTDILQATHILQPWQLPPEPTSTEKSPVLPAEETPTEAEQFPSAMRLTDTAHMADSSTKQHSEPPSCEPQPDISTRDQPEPPICIPHLNSPAKEHSEPPTQSLPLNSPTKEQPEPPFRGPADLYDNNNYSVSPSSEVQSLPSVGSQSLGGLSSSSGMDSDGFFVPSDQEAWRSKQHQLSKGNYTSVTLPFRGRIRLLDVGSCFNPFREFEEFLALGIDISPAVESVYHCDFLHLELSEPLQLAVDTMDSYLQSVKDPIERLPAECFHVVVFSLLLEYFPSAYQRWLCCQKAQQLLMINGLLLVITPDSGHQNRNAPMMKSWKKAIESLGYKRWKYVKQEHLHCMAFRKIHRSSTESYLVGDVTPDMMYIPQDFHEIKIQSKNFGISFSDNTLEDYNCIRETFNEMPLAEESEEEEEEDLC</sequence>
<dbReference type="AlphaFoldDB" id="A0A1S3IAB3"/>
<feature type="compositionally biased region" description="Polar residues" evidence="5">
    <location>
        <begin position="249"/>
        <end position="262"/>
    </location>
</feature>
<feature type="region of interest" description="Disordered" evidence="5">
    <location>
        <begin position="245"/>
        <end position="272"/>
    </location>
</feature>
<comment type="similarity">
    <text evidence="4">Belongs to the BMT2 family.</text>
</comment>
<reference evidence="7" key="1">
    <citation type="submission" date="2025-08" db="UniProtKB">
        <authorList>
            <consortium name="RefSeq"/>
        </authorList>
    </citation>
    <scope>IDENTIFICATION</scope>
    <source>
        <tissue evidence="7">Gonads</tissue>
    </source>
</reference>
<dbReference type="GO" id="GO:0008168">
    <property type="term" value="F:methyltransferase activity"/>
    <property type="evidence" value="ECO:0007669"/>
    <property type="project" value="UniProtKB-UniRule"/>
</dbReference>
<dbReference type="GO" id="GO:0032259">
    <property type="term" value="P:methylation"/>
    <property type="evidence" value="ECO:0007669"/>
    <property type="project" value="UniProtKB-KW"/>
</dbReference>
<dbReference type="GeneID" id="106162450"/>
<feature type="binding site" evidence="4">
    <location>
        <position position="492"/>
    </location>
    <ligand>
        <name>S-adenosyl-L-methionine</name>
        <dbReference type="ChEBI" id="CHEBI:59789"/>
    </ligand>
</feature>
<dbReference type="InParanoid" id="A0A1S3IAB3"/>
<dbReference type="HAMAP" id="MF_03044">
    <property type="entry name" value="BMT2"/>
    <property type="match status" value="1"/>
</dbReference>
<evidence type="ECO:0000256" key="2">
    <source>
        <dbReference type="ARBA" id="ARBA00022679"/>
    </source>
</evidence>
<evidence type="ECO:0000313" key="6">
    <source>
        <dbReference type="Proteomes" id="UP000085678"/>
    </source>
</evidence>
<evidence type="ECO:0000256" key="4">
    <source>
        <dbReference type="HAMAP-Rule" id="MF_03044"/>
    </source>
</evidence>
<evidence type="ECO:0000256" key="1">
    <source>
        <dbReference type="ARBA" id="ARBA00022603"/>
    </source>
</evidence>
<dbReference type="FunCoup" id="A0A1S3IAB3">
    <property type="interactions" value="1074"/>
</dbReference>
<keyword evidence="6" id="KW-1185">Reference proteome</keyword>
<keyword evidence="3 4" id="KW-0949">S-adenosyl-L-methionine</keyword>
<feature type="compositionally biased region" description="Polar residues" evidence="5">
    <location>
        <begin position="372"/>
        <end position="384"/>
    </location>
</feature>
<keyword evidence="2 4" id="KW-0808">Transferase</keyword>
<accession>A0A1S3IAB3</accession>
<dbReference type="Proteomes" id="UP000085678">
    <property type="component" value="Unplaced"/>
</dbReference>
<dbReference type="PANTHER" id="PTHR21008:SF0">
    <property type="entry name" value="S-ADENOSYLMETHIONINE SENSOR UPSTREAM OF MTORC1"/>
    <property type="match status" value="1"/>
</dbReference>